<sequence>MIPALAILLSFQLLGEVAARGLGLPLPGPVIGLLALVVSCSLRPALADRLRPVVQGLLGNLSLFFVPAGVGVIAHIGEFRSEGLAIAIALTVSTALAIAVGALVFKLVAKDDE</sequence>
<evidence type="ECO:0000313" key="8">
    <source>
        <dbReference type="Proteomes" id="UP000319014"/>
    </source>
</evidence>
<reference evidence="7 8" key="1">
    <citation type="submission" date="2017-05" db="EMBL/GenBank/DDBJ databases">
        <authorList>
            <person name="Varghese N."/>
            <person name="Submissions S."/>
        </authorList>
    </citation>
    <scope>NUCLEOTIDE SEQUENCE [LARGE SCALE GENOMIC DNA]</scope>
    <source>
        <strain evidence="7 8">DSM 100094</strain>
    </source>
</reference>
<proteinExistence type="predicted"/>
<dbReference type="InterPro" id="IPR005538">
    <property type="entry name" value="LrgA/CidA"/>
</dbReference>
<evidence type="ECO:0000256" key="4">
    <source>
        <dbReference type="ARBA" id="ARBA00022989"/>
    </source>
</evidence>
<keyword evidence="7" id="KW-0378">Hydrolase</keyword>
<keyword evidence="3 6" id="KW-0812">Transmembrane</keyword>
<dbReference type="Pfam" id="PF03788">
    <property type="entry name" value="LrgA"/>
    <property type="match status" value="1"/>
</dbReference>
<evidence type="ECO:0000256" key="3">
    <source>
        <dbReference type="ARBA" id="ARBA00022692"/>
    </source>
</evidence>
<accession>A0A521DGR9</accession>
<evidence type="ECO:0000313" key="7">
    <source>
        <dbReference type="EMBL" id="SMO70816.1"/>
    </source>
</evidence>
<protein>
    <submittedName>
        <fullName evidence="7">Effector of murein hydrolase LrgA, UPF0299 family</fullName>
    </submittedName>
</protein>
<feature type="transmembrane region" description="Helical" evidence="6">
    <location>
        <begin position="58"/>
        <end position="77"/>
    </location>
</feature>
<evidence type="ECO:0000256" key="5">
    <source>
        <dbReference type="ARBA" id="ARBA00023136"/>
    </source>
</evidence>
<evidence type="ECO:0000256" key="6">
    <source>
        <dbReference type="SAM" id="Phobius"/>
    </source>
</evidence>
<name>A0A521DGR9_9RHOB</name>
<keyword evidence="4 6" id="KW-1133">Transmembrane helix</keyword>
<keyword evidence="2" id="KW-1003">Cell membrane</keyword>
<feature type="transmembrane region" description="Helical" evidence="6">
    <location>
        <begin position="83"/>
        <end position="105"/>
    </location>
</feature>
<keyword evidence="5 6" id="KW-0472">Membrane</keyword>
<organism evidence="7 8">
    <name type="scientific">Paracoccus laeviglucosivorans</name>
    <dbReference type="NCBI Taxonomy" id="1197861"/>
    <lineage>
        <taxon>Bacteria</taxon>
        <taxon>Pseudomonadati</taxon>
        <taxon>Pseudomonadota</taxon>
        <taxon>Alphaproteobacteria</taxon>
        <taxon>Rhodobacterales</taxon>
        <taxon>Paracoccaceae</taxon>
        <taxon>Paracoccus</taxon>
    </lineage>
</organism>
<dbReference type="OrthoDB" id="385012at2"/>
<dbReference type="GO" id="GO:0016787">
    <property type="term" value="F:hydrolase activity"/>
    <property type="evidence" value="ECO:0007669"/>
    <property type="project" value="UniProtKB-KW"/>
</dbReference>
<evidence type="ECO:0000256" key="2">
    <source>
        <dbReference type="ARBA" id="ARBA00022475"/>
    </source>
</evidence>
<keyword evidence="8" id="KW-1185">Reference proteome</keyword>
<dbReference type="PANTHER" id="PTHR33931">
    <property type="entry name" value="HOLIN-LIKE PROTEIN CIDA-RELATED"/>
    <property type="match status" value="1"/>
</dbReference>
<feature type="transmembrane region" description="Helical" evidence="6">
    <location>
        <begin position="29"/>
        <end position="46"/>
    </location>
</feature>
<dbReference type="GO" id="GO:0005886">
    <property type="term" value="C:plasma membrane"/>
    <property type="evidence" value="ECO:0007669"/>
    <property type="project" value="UniProtKB-SubCell"/>
</dbReference>
<dbReference type="Proteomes" id="UP000319014">
    <property type="component" value="Unassembled WGS sequence"/>
</dbReference>
<evidence type="ECO:0000256" key="1">
    <source>
        <dbReference type="ARBA" id="ARBA00004651"/>
    </source>
</evidence>
<dbReference type="AlphaFoldDB" id="A0A521DGR9"/>
<gene>
    <name evidence="7" type="ORF">SAMN06265221_10850</name>
</gene>
<dbReference type="RefSeq" id="WP_142663184.1">
    <property type="nucleotide sequence ID" value="NZ_FXTK01000008.1"/>
</dbReference>
<comment type="subcellular location">
    <subcellularLocation>
        <location evidence="1">Cell membrane</location>
        <topology evidence="1">Multi-pass membrane protein</topology>
    </subcellularLocation>
</comment>
<dbReference type="PANTHER" id="PTHR33931:SF2">
    <property type="entry name" value="HOLIN-LIKE PROTEIN CIDA"/>
    <property type="match status" value="1"/>
</dbReference>
<dbReference type="EMBL" id="FXTK01000008">
    <property type="protein sequence ID" value="SMO70816.1"/>
    <property type="molecule type" value="Genomic_DNA"/>
</dbReference>